<feature type="domain" description="HTH hxlR-type" evidence="4">
    <location>
        <begin position="13"/>
        <end position="113"/>
    </location>
</feature>
<dbReference type="InterPro" id="IPR002577">
    <property type="entry name" value="HTH_HxlR"/>
</dbReference>
<keyword evidence="2" id="KW-0238">DNA-binding</keyword>
<dbReference type="SUPFAM" id="SSF46785">
    <property type="entry name" value="Winged helix' DNA-binding domain"/>
    <property type="match status" value="1"/>
</dbReference>
<evidence type="ECO:0000256" key="3">
    <source>
        <dbReference type="ARBA" id="ARBA00023163"/>
    </source>
</evidence>
<dbReference type="PROSITE" id="PS51118">
    <property type="entry name" value="HTH_HXLR"/>
    <property type="match status" value="1"/>
</dbReference>
<dbReference type="RefSeq" id="WP_367995641.1">
    <property type="nucleotide sequence ID" value="NZ_JBFPJR010000054.1"/>
</dbReference>
<evidence type="ECO:0000259" key="4">
    <source>
        <dbReference type="PROSITE" id="PS51118"/>
    </source>
</evidence>
<dbReference type="InterPro" id="IPR036388">
    <property type="entry name" value="WH-like_DNA-bd_sf"/>
</dbReference>
<dbReference type="Gene3D" id="1.10.10.10">
    <property type="entry name" value="Winged helix-like DNA-binding domain superfamily/Winged helix DNA-binding domain"/>
    <property type="match status" value="1"/>
</dbReference>
<comment type="caution">
    <text evidence="5">The sequence shown here is derived from an EMBL/GenBank/DDBJ whole genome shotgun (WGS) entry which is preliminary data.</text>
</comment>
<protein>
    <submittedName>
        <fullName evidence="5">Winged helix-turn-helix transcriptional regulator</fullName>
    </submittedName>
</protein>
<keyword evidence="3" id="KW-0804">Transcription</keyword>
<evidence type="ECO:0000256" key="2">
    <source>
        <dbReference type="ARBA" id="ARBA00023125"/>
    </source>
</evidence>
<keyword evidence="1" id="KW-0805">Transcription regulation</keyword>
<evidence type="ECO:0000256" key="1">
    <source>
        <dbReference type="ARBA" id="ARBA00023015"/>
    </source>
</evidence>
<proteinExistence type="predicted"/>
<evidence type="ECO:0000313" key="5">
    <source>
        <dbReference type="EMBL" id="MEX0429674.1"/>
    </source>
</evidence>
<accession>A0ABV3T6Z9</accession>
<organism evidence="5 6">
    <name type="scientific">Nocardioides eburneus</name>
    <dbReference type="NCBI Taxonomy" id="3231482"/>
    <lineage>
        <taxon>Bacteria</taxon>
        <taxon>Bacillati</taxon>
        <taxon>Actinomycetota</taxon>
        <taxon>Actinomycetes</taxon>
        <taxon>Propionibacteriales</taxon>
        <taxon>Nocardioidaceae</taxon>
        <taxon>Nocardioides</taxon>
    </lineage>
</organism>
<name>A0ABV3T6Z9_9ACTN</name>
<reference evidence="5 6" key="1">
    <citation type="submission" date="2024-07" db="EMBL/GenBank/DDBJ databases">
        <authorList>
            <person name="Lee S."/>
            <person name="Kang M."/>
        </authorList>
    </citation>
    <scope>NUCLEOTIDE SEQUENCE [LARGE SCALE GENOMIC DNA]</scope>
    <source>
        <strain evidence="5 6">DS6</strain>
    </source>
</reference>
<dbReference type="InterPro" id="IPR036390">
    <property type="entry name" value="WH_DNA-bd_sf"/>
</dbReference>
<sequence length="121" mass="12796">MSTSEIVHEPKACNAALARAFGFLGKRWNGVLLGTLTTGPMGFAELKRAVHGISDSMLSERLAELGAADLVVRRVDAGPPVSVHYELTESGQALLPALEALTTWAENNLPAQGCAEVRPEA</sequence>
<dbReference type="PANTHER" id="PTHR33204:SF37">
    <property type="entry name" value="HTH-TYPE TRANSCRIPTIONAL REGULATOR YODB"/>
    <property type="match status" value="1"/>
</dbReference>
<dbReference type="Pfam" id="PF01638">
    <property type="entry name" value="HxlR"/>
    <property type="match status" value="1"/>
</dbReference>
<evidence type="ECO:0000313" key="6">
    <source>
        <dbReference type="Proteomes" id="UP001556631"/>
    </source>
</evidence>
<gene>
    <name evidence="5" type="ORF">AB3X52_18810</name>
</gene>
<keyword evidence="6" id="KW-1185">Reference proteome</keyword>
<dbReference type="Proteomes" id="UP001556631">
    <property type="component" value="Unassembled WGS sequence"/>
</dbReference>
<dbReference type="PANTHER" id="PTHR33204">
    <property type="entry name" value="TRANSCRIPTIONAL REGULATOR, MARR FAMILY"/>
    <property type="match status" value="1"/>
</dbReference>
<dbReference type="EMBL" id="JBFPJR010000054">
    <property type="protein sequence ID" value="MEX0429674.1"/>
    <property type="molecule type" value="Genomic_DNA"/>
</dbReference>